<protein>
    <submittedName>
        <fullName evidence="1">Phage-related tail component</fullName>
    </submittedName>
</protein>
<accession>A0A829H3Z4</accession>
<dbReference type="EMBL" id="ANKE01000629">
    <property type="protein sequence ID" value="EPC70864.1"/>
    <property type="molecule type" value="Genomic_DNA"/>
</dbReference>
<organism evidence="1 2">
    <name type="scientific">Lacticaseibacillus paracasei subsp. paracasei Lpp41</name>
    <dbReference type="NCBI Taxonomy" id="1256208"/>
    <lineage>
        <taxon>Bacteria</taxon>
        <taxon>Bacillati</taxon>
        <taxon>Bacillota</taxon>
        <taxon>Bacilli</taxon>
        <taxon>Lactobacillales</taxon>
        <taxon>Lactobacillaceae</taxon>
        <taxon>Lacticaseibacillus</taxon>
    </lineage>
</organism>
<reference evidence="1 2" key="1">
    <citation type="journal article" date="2013" name="PLoS ONE">
        <title>Lactobacillus paracasei comparative genomics: towards species pan-genome definition and exploitation of diversity.</title>
        <authorList>
            <person name="Smokvina T."/>
            <person name="Wels M."/>
            <person name="Polka J."/>
            <person name="Chervaux C."/>
            <person name="Brisse S."/>
            <person name="Boekhorst J."/>
            <person name="van Hylckama Vlieg J.E."/>
            <person name="Siezen R.J."/>
        </authorList>
    </citation>
    <scope>NUCLEOTIDE SEQUENCE [LARGE SCALE GENOMIC DNA]</scope>
    <source>
        <strain evidence="1 2">Lpp41</strain>
    </source>
</reference>
<evidence type="ECO:0000313" key="2">
    <source>
        <dbReference type="Proteomes" id="UP000014244"/>
    </source>
</evidence>
<sequence>MANTKTYFNGSEDRTLHTLGNQWDKFLLPPGDTIIQLMPSSWAQPFACEVDLKEAWM</sequence>
<name>A0A829H3Z4_LACPA</name>
<dbReference type="AlphaFoldDB" id="A0A829H3Z4"/>
<gene>
    <name evidence="1" type="ORF">Lpp41_13210</name>
</gene>
<evidence type="ECO:0000313" key="1">
    <source>
        <dbReference type="EMBL" id="EPC70864.1"/>
    </source>
</evidence>
<dbReference type="Proteomes" id="UP000014244">
    <property type="component" value="Unassembled WGS sequence"/>
</dbReference>
<proteinExistence type="predicted"/>
<comment type="caution">
    <text evidence="1">The sequence shown here is derived from an EMBL/GenBank/DDBJ whole genome shotgun (WGS) entry which is preliminary data.</text>
</comment>